<keyword evidence="3" id="KW-1185">Reference proteome</keyword>
<dbReference type="AlphaFoldDB" id="A0A5B2XDK6"/>
<feature type="compositionally biased region" description="Basic and acidic residues" evidence="1">
    <location>
        <begin position="184"/>
        <end position="194"/>
    </location>
</feature>
<feature type="region of interest" description="Disordered" evidence="1">
    <location>
        <begin position="226"/>
        <end position="252"/>
    </location>
</feature>
<dbReference type="RefSeq" id="WP_149850869.1">
    <property type="nucleotide sequence ID" value="NZ_VUOB01000031.1"/>
</dbReference>
<organism evidence="2 3">
    <name type="scientific">Solihabitans fulvus</name>
    <dbReference type="NCBI Taxonomy" id="1892852"/>
    <lineage>
        <taxon>Bacteria</taxon>
        <taxon>Bacillati</taxon>
        <taxon>Actinomycetota</taxon>
        <taxon>Actinomycetes</taxon>
        <taxon>Pseudonocardiales</taxon>
        <taxon>Pseudonocardiaceae</taxon>
        <taxon>Solihabitans</taxon>
    </lineage>
</organism>
<protein>
    <submittedName>
        <fullName evidence="2">Uncharacterized protein</fullName>
    </submittedName>
</protein>
<accession>A0A5B2XDK6</accession>
<name>A0A5B2XDK6_9PSEU</name>
<feature type="region of interest" description="Disordered" evidence="1">
    <location>
        <begin position="166"/>
        <end position="194"/>
    </location>
</feature>
<feature type="compositionally biased region" description="Basic and acidic residues" evidence="1">
    <location>
        <begin position="237"/>
        <end position="251"/>
    </location>
</feature>
<gene>
    <name evidence="2" type="ORF">F0L68_18590</name>
</gene>
<comment type="caution">
    <text evidence="2">The sequence shown here is derived from an EMBL/GenBank/DDBJ whole genome shotgun (WGS) entry which is preliminary data.</text>
</comment>
<reference evidence="2 3" key="1">
    <citation type="submission" date="2019-09" db="EMBL/GenBank/DDBJ databases">
        <title>Goodfellowia gen. nov., a new genus of the Pseudonocardineae related to Actinoalloteichus, containing Goodfellowia coeruleoviolacea gen. nov., comb. nov. gen. nov., comb. nov.</title>
        <authorList>
            <person name="Labeda D."/>
        </authorList>
    </citation>
    <scope>NUCLEOTIDE SEQUENCE [LARGE SCALE GENOMIC DNA]</scope>
    <source>
        <strain evidence="2 3">AN110305</strain>
    </source>
</reference>
<dbReference type="OrthoDB" id="3541690at2"/>
<evidence type="ECO:0000313" key="2">
    <source>
        <dbReference type="EMBL" id="KAA2261070.1"/>
    </source>
</evidence>
<dbReference type="Proteomes" id="UP000323454">
    <property type="component" value="Unassembled WGS sequence"/>
</dbReference>
<proteinExistence type="predicted"/>
<sequence length="284" mass="30523">MELESVTDELYQGPRDAFIPVRAERARQARVDGDRALADAIAALRKPTVAAWLVNRVARRHPEDLDRLVALADSLRRAHQNLAGDQIRALSRERAALLRVLGGHAAAAGEQAGVPVTDQVAAQVQETFAAVLQQPDAADAIRAGRLATALKPASALGFPVLSIVAGTDVPEPQPPRRKATPQAELDRRRKDERDRAAAISTARHQVRQAEEARTLAARELAEARAAVSRADSTVAESQERLRQARDARQLAEQDATAATRAFDTADQAVTAAEQALAALERPPG</sequence>
<dbReference type="EMBL" id="VUOB01000031">
    <property type="protein sequence ID" value="KAA2261070.1"/>
    <property type="molecule type" value="Genomic_DNA"/>
</dbReference>
<reference evidence="2 3" key="2">
    <citation type="submission" date="2019-09" db="EMBL/GenBank/DDBJ databases">
        <authorList>
            <person name="Jin C."/>
        </authorList>
    </citation>
    <scope>NUCLEOTIDE SEQUENCE [LARGE SCALE GENOMIC DNA]</scope>
    <source>
        <strain evidence="2 3">AN110305</strain>
    </source>
</reference>
<evidence type="ECO:0000256" key="1">
    <source>
        <dbReference type="SAM" id="MobiDB-lite"/>
    </source>
</evidence>
<evidence type="ECO:0000313" key="3">
    <source>
        <dbReference type="Proteomes" id="UP000323454"/>
    </source>
</evidence>